<reference evidence="2" key="1">
    <citation type="submission" date="2020-03" db="EMBL/GenBank/DDBJ databases">
        <title>A mixture of massive structural variations and highly conserved coding sequences in Ustilaginoidea virens genome.</title>
        <authorList>
            <person name="Zhang K."/>
            <person name="Zhao Z."/>
            <person name="Zhang Z."/>
            <person name="Li Y."/>
            <person name="Hsiang T."/>
            <person name="Sun W."/>
        </authorList>
    </citation>
    <scope>NUCLEOTIDE SEQUENCE</scope>
    <source>
        <strain evidence="2">UV-8b</strain>
    </source>
</reference>
<organism evidence="2 3">
    <name type="scientific">Ustilaginoidea virens</name>
    <name type="common">Rice false smut fungus</name>
    <name type="synonym">Villosiclava virens</name>
    <dbReference type="NCBI Taxonomy" id="1159556"/>
    <lineage>
        <taxon>Eukaryota</taxon>
        <taxon>Fungi</taxon>
        <taxon>Dikarya</taxon>
        <taxon>Ascomycota</taxon>
        <taxon>Pezizomycotina</taxon>
        <taxon>Sordariomycetes</taxon>
        <taxon>Hypocreomycetidae</taxon>
        <taxon>Hypocreales</taxon>
        <taxon>Clavicipitaceae</taxon>
        <taxon>Ustilaginoidea</taxon>
    </lineage>
</organism>
<name>A0A8E5HW28_USTVR</name>
<feature type="region of interest" description="Disordered" evidence="1">
    <location>
        <begin position="1"/>
        <end position="49"/>
    </location>
</feature>
<dbReference type="RefSeq" id="XP_043000128.1">
    <property type="nucleotide sequence ID" value="XM_043144193.1"/>
</dbReference>
<dbReference type="Proteomes" id="UP000027002">
    <property type="component" value="Chromosome 5"/>
</dbReference>
<dbReference type="AlphaFoldDB" id="A0A8E5HW28"/>
<evidence type="ECO:0000313" key="2">
    <source>
        <dbReference type="EMBL" id="QUC22455.1"/>
    </source>
</evidence>
<keyword evidence="3" id="KW-1185">Reference proteome</keyword>
<evidence type="ECO:0000256" key="1">
    <source>
        <dbReference type="SAM" id="MobiDB-lite"/>
    </source>
</evidence>
<accession>A0A8E5HW28</accession>
<evidence type="ECO:0000313" key="3">
    <source>
        <dbReference type="Proteomes" id="UP000027002"/>
    </source>
</evidence>
<proteinExistence type="predicted"/>
<gene>
    <name evidence="2" type="ORF">UV8b_06696</name>
</gene>
<dbReference type="EMBL" id="CP072757">
    <property type="protein sequence ID" value="QUC22455.1"/>
    <property type="molecule type" value="Genomic_DNA"/>
</dbReference>
<protein>
    <submittedName>
        <fullName evidence="2">Uncharacterized protein</fullName>
    </submittedName>
</protein>
<dbReference type="KEGG" id="uvi:66067473"/>
<feature type="region of interest" description="Disordered" evidence="1">
    <location>
        <begin position="282"/>
        <end position="419"/>
    </location>
</feature>
<feature type="region of interest" description="Disordered" evidence="1">
    <location>
        <begin position="72"/>
        <end position="95"/>
    </location>
</feature>
<feature type="compositionally biased region" description="Pro residues" evidence="1">
    <location>
        <begin position="285"/>
        <end position="302"/>
    </location>
</feature>
<dbReference type="OrthoDB" id="5383784at2759"/>
<sequence>MGMQGPLTAQALGRSPYDEVVNGDGPEDPRQTNQQYDQRGRPINPETKRMNRDIIRAHNEVMLVIGVAEPENPFAGPEADSQRRHESYEESTGLRLGDSARQSVEAVGIFGIHGLRQRILIYKRYSQIPFWGLFKQSQSNVSVWAGAPSSWLVHYTEQIVAPLWSHDRNMQFPLRIVQKVWPYVKVHLELYVALQRLGIISSSMWFPHPSFFIPFTEASPIPAPPLPLDYTVPSLFAWLGGALVSSAPFLAWVMTQRMIRDWRPAVWSQIYRRLPNTVFHRKRLPPPPPIPPPPPPPPPPPTLSTTYLDPAEAVDPNDDGRTSTGNNEATGVGPAEGAIGADQASTSPPTEHSRRPSGLSARGDDYPSDDEDHDGVSATLISFDVEASESQDAPSGLWSAELRPSAGPDSRSGHGGNQEPVYMDTLLTHLPALIASHLFADSLTRIIMAPYEATALRLVARMFRARAGLPSSDIVDANFLSGLTATSLINFFGTELLHVTLASECWAIFSFLSQWFHMTEEEWKAEDGKA</sequence>
<dbReference type="GeneID" id="66067473"/>
<dbReference type="SUPFAM" id="SSF101447">
    <property type="entry name" value="Formin homology 2 domain (FH2 domain)"/>
    <property type="match status" value="1"/>
</dbReference>